<proteinExistence type="predicted"/>
<evidence type="ECO:0000313" key="1">
    <source>
        <dbReference type="EMBL" id="PJE80084.1"/>
    </source>
</evidence>
<name>A0A2H9TA63_9ZZZZ</name>
<reference evidence="1" key="1">
    <citation type="journal article" date="2017" name="Appl. Environ. Microbiol.">
        <title>Molecular characterization of an Endozoicomonas-like organism causing infection in king scallop Pecten maximus L.</title>
        <authorList>
            <person name="Cano I."/>
            <person name="van Aerle R."/>
            <person name="Ross S."/>
            <person name="Verner-Jeffreys D.W."/>
            <person name="Paley R.K."/>
            <person name="Rimmer G."/>
            <person name="Ryder D."/>
            <person name="Hooper P."/>
            <person name="Stone D."/>
            <person name="Feist S.W."/>
        </authorList>
    </citation>
    <scope>NUCLEOTIDE SEQUENCE</scope>
</reference>
<sequence>MTRYWTGVGSRQAPEAMKRFCQLVATHLTQNSYFLRTSNLDGINQSFSAGVVFNRQECFLLEPASYGNHHGVYVHDSSARMSVMALFDRYHLHGYWQEMLYSRGNRFGIAMHMASVFALLGADPDDSSCYSRFVICWTPDGSCSANESSRAKTGQTRVVIRLADYLHIPVFNLAIEAHLRRIYQSLPATLLQQSPSLKELTKFCLPHQQFTVTGCF</sequence>
<organism evidence="1">
    <name type="scientific">invertebrate metagenome</name>
    <dbReference type="NCBI Taxonomy" id="1711999"/>
    <lineage>
        <taxon>unclassified sequences</taxon>
        <taxon>metagenomes</taxon>
        <taxon>organismal metagenomes</taxon>
    </lineage>
</organism>
<dbReference type="AlphaFoldDB" id="A0A2H9TA63"/>
<comment type="caution">
    <text evidence="1">The sequence shown here is derived from an EMBL/GenBank/DDBJ whole genome shotgun (WGS) entry which is preliminary data.</text>
</comment>
<gene>
    <name evidence="1" type="ORF">CI610_00941</name>
</gene>
<dbReference type="EMBL" id="NSIT01000033">
    <property type="protein sequence ID" value="PJE80084.1"/>
    <property type="molecule type" value="Genomic_DNA"/>
</dbReference>
<accession>A0A2H9TA63</accession>
<protein>
    <submittedName>
        <fullName evidence="1">Uncharacterized protein</fullName>
    </submittedName>
</protein>